<accession>A0AAV7MSG7</accession>
<dbReference type="AlphaFoldDB" id="A0AAV7MSG7"/>
<dbReference type="EMBL" id="JANPWB010000013">
    <property type="protein sequence ID" value="KAJ1106681.1"/>
    <property type="molecule type" value="Genomic_DNA"/>
</dbReference>
<proteinExistence type="predicted"/>
<evidence type="ECO:0000313" key="2">
    <source>
        <dbReference type="Proteomes" id="UP001066276"/>
    </source>
</evidence>
<reference evidence="1" key="1">
    <citation type="journal article" date="2022" name="bioRxiv">
        <title>Sequencing and chromosome-scale assembly of the giantPleurodeles waltlgenome.</title>
        <authorList>
            <person name="Brown T."/>
            <person name="Elewa A."/>
            <person name="Iarovenko S."/>
            <person name="Subramanian E."/>
            <person name="Araus A.J."/>
            <person name="Petzold A."/>
            <person name="Susuki M."/>
            <person name="Suzuki K.-i.T."/>
            <person name="Hayashi T."/>
            <person name="Toyoda A."/>
            <person name="Oliveira C."/>
            <person name="Osipova E."/>
            <person name="Leigh N.D."/>
            <person name="Simon A."/>
            <person name="Yun M.H."/>
        </authorList>
    </citation>
    <scope>NUCLEOTIDE SEQUENCE</scope>
    <source>
        <strain evidence="1">20211129_DDA</strain>
        <tissue evidence="1">Liver</tissue>
    </source>
</reference>
<sequence length="186" mass="20299">MGKDNALMAALAQTKMDASLLLGVWGLAGVSGLAESSGMPKLIWPLSLRILTNSEAILDNRVDEDQMDMVLFCQDFRNVATTVGEAECWMSSVEDDVSTQKQQVGWAFDLNSCPGGAGIGPESHACCNYLHIVGFLEGTEEPDTAKILEDWFCLWVPDSNLSPWCMVVVAYRSLGRHPPSAPRQSF</sequence>
<dbReference type="Proteomes" id="UP001066276">
    <property type="component" value="Chromosome 9"/>
</dbReference>
<keyword evidence="2" id="KW-1185">Reference proteome</keyword>
<name>A0AAV7MSG7_PLEWA</name>
<comment type="caution">
    <text evidence="1">The sequence shown here is derived from an EMBL/GenBank/DDBJ whole genome shotgun (WGS) entry which is preliminary data.</text>
</comment>
<gene>
    <name evidence="1" type="ORF">NDU88_004082</name>
</gene>
<organism evidence="1 2">
    <name type="scientific">Pleurodeles waltl</name>
    <name type="common">Iberian ribbed newt</name>
    <dbReference type="NCBI Taxonomy" id="8319"/>
    <lineage>
        <taxon>Eukaryota</taxon>
        <taxon>Metazoa</taxon>
        <taxon>Chordata</taxon>
        <taxon>Craniata</taxon>
        <taxon>Vertebrata</taxon>
        <taxon>Euteleostomi</taxon>
        <taxon>Amphibia</taxon>
        <taxon>Batrachia</taxon>
        <taxon>Caudata</taxon>
        <taxon>Salamandroidea</taxon>
        <taxon>Salamandridae</taxon>
        <taxon>Pleurodelinae</taxon>
        <taxon>Pleurodeles</taxon>
    </lineage>
</organism>
<protein>
    <submittedName>
        <fullName evidence="1">Uncharacterized protein</fullName>
    </submittedName>
</protein>
<evidence type="ECO:0000313" key="1">
    <source>
        <dbReference type="EMBL" id="KAJ1106681.1"/>
    </source>
</evidence>